<dbReference type="SUPFAM" id="SSF52374">
    <property type="entry name" value="Nucleotidylyl transferase"/>
    <property type="match status" value="1"/>
</dbReference>
<comment type="similarity">
    <text evidence="10 11">Belongs to the class-I aminoacyl-tRNA synthetase family. TyrS type 1 subfamily.</text>
</comment>
<dbReference type="AlphaFoldDB" id="A0A4R0HJ09"/>
<dbReference type="RefSeq" id="WP_131334207.1">
    <property type="nucleotide sequence ID" value="NZ_SJJZ01000001.1"/>
</dbReference>
<dbReference type="Gene3D" id="3.40.50.620">
    <property type="entry name" value="HUPs"/>
    <property type="match status" value="1"/>
</dbReference>
<feature type="binding site" evidence="11">
    <location>
        <position position="39"/>
    </location>
    <ligand>
        <name>L-tyrosine</name>
        <dbReference type="ChEBI" id="CHEBI:58315"/>
    </ligand>
</feature>
<comment type="catalytic activity">
    <reaction evidence="9 11">
        <text>tRNA(Tyr) + L-tyrosine + ATP = L-tyrosyl-tRNA(Tyr) + AMP + diphosphate + H(+)</text>
        <dbReference type="Rhea" id="RHEA:10220"/>
        <dbReference type="Rhea" id="RHEA-COMP:9706"/>
        <dbReference type="Rhea" id="RHEA-COMP:9707"/>
        <dbReference type="ChEBI" id="CHEBI:15378"/>
        <dbReference type="ChEBI" id="CHEBI:30616"/>
        <dbReference type="ChEBI" id="CHEBI:33019"/>
        <dbReference type="ChEBI" id="CHEBI:58315"/>
        <dbReference type="ChEBI" id="CHEBI:78442"/>
        <dbReference type="ChEBI" id="CHEBI:78536"/>
        <dbReference type="ChEBI" id="CHEBI:456215"/>
        <dbReference type="EC" id="6.1.1.1"/>
    </reaction>
</comment>
<dbReference type="SUPFAM" id="SSF55174">
    <property type="entry name" value="Alpha-L RNA-binding motif"/>
    <property type="match status" value="1"/>
</dbReference>
<accession>A0A4R0HJ09</accession>
<dbReference type="NCBIfam" id="TIGR00234">
    <property type="entry name" value="tyrS"/>
    <property type="match status" value="1"/>
</dbReference>
<organism evidence="14 15">
    <name type="scientific">Kribbella soli</name>
    <dbReference type="NCBI Taxonomy" id="1124743"/>
    <lineage>
        <taxon>Bacteria</taxon>
        <taxon>Bacillati</taxon>
        <taxon>Actinomycetota</taxon>
        <taxon>Actinomycetes</taxon>
        <taxon>Propionibacteriales</taxon>
        <taxon>Kribbellaceae</taxon>
        <taxon>Kribbella</taxon>
    </lineage>
</organism>
<reference evidence="14 15" key="1">
    <citation type="submission" date="2019-02" db="EMBL/GenBank/DDBJ databases">
        <title>Kribbella capetownensis sp. nov. and Kribbella speibonae sp. nov., isolated from soil.</title>
        <authorList>
            <person name="Curtis S.M."/>
            <person name="Norton I."/>
            <person name="Everest G.J."/>
            <person name="Meyers P.R."/>
        </authorList>
    </citation>
    <scope>NUCLEOTIDE SEQUENCE [LARGE SCALE GENOMIC DNA]</scope>
    <source>
        <strain evidence="14 15">KCTC 29219</strain>
    </source>
</reference>
<dbReference type="Gene3D" id="1.10.240.10">
    <property type="entry name" value="Tyrosyl-Transfer RNA Synthetase"/>
    <property type="match status" value="1"/>
</dbReference>
<dbReference type="GO" id="GO:0005524">
    <property type="term" value="F:ATP binding"/>
    <property type="evidence" value="ECO:0007669"/>
    <property type="project" value="UniProtKB-UniRule"/>
</dbReference>
<dbReference type="InterPro" id="IPR001412">
    <property type="entry name" value="aa-tRNA-synth_I_CS"/>
</dbReference>
<dbReference type="OrthoDB" id="9804243at2"/>
<evidence type="ECO:0000256" key="4">
    <source>
        <dbReference type="ARBA" id="ARBA00022741"/>
    </source>
</evidence>
<evidence type="ECO:0000313" key="14">
    <source>
        <dbReference type="EMBL" id="TCC09774.1"/>
    </source>
</evidence>
<feature type="binding site" evidence="11">
    <location>
        <position position="174"/>
    </location>
    <ligand>
        <name>L-tyrosine</name>
        <dbReference type="ChEBI" id="CHEBI:58315"/>
    </ligand>
</feature>
<comment type="subcellular location">
    <subcellularLocation>
        <location evidence="1 11">Cytoplasm</location>
    </subcellularLocation>
</comment>
<proteinExistence type="inferred from homology"/>
<keyword evidence="4 11" id="KW-0547">Nucleotide-binding</keyword>
<evidence type="ECO:0000256" key="7">
    <source>
        <dbReference type="ARBA" id="ARBA00022917"/>
    </source>
</evidence>
<dbReference type="GO" id="GO:0004831">
    <property type="term" value="F:tyrosine-tRNA ligase activity"/>
    <property type="evidence" value="ECO:0007669"/>
    <property type="project" value="UniProtKB-UniRule"/>
</dbReference>
<keyword evidence="5 11" id="KW-0067">ATP-binding</keyword>
<evidence type="ECO:0000256" key="5">
    <source>
        <dbReference type="ARBA" id="ARBA00022840"/>
    </source>
</evidence>
<keyword evidence="7 11" id="KW-0648">Protein biosynthesis</keyword>
<dbReference type="GO" id="GO:0006437">
    <property type="term" value="P:tyrosyl-tRNA aminoacylation"/>
    <property type="evidence" value="ECO:0007669"/>
    <property type="project" value="UniProtKB-UniRule"/>
</dbReference>
<keyword evidence="3 11" id="KW-0436">Ligase</keyword>
<dbReference type="GO" id="GO:0003723">
    <property type="term" value="F:RNA binding"/>
    <property type="evidence" value="ECO:0007669"/>
    <property type="project" value="UniProtKB-KW"/>
</dbReference>
<dbReference type="Pfam" id="PF00579">
    <property type="entry name" value="tRNA-synt_1b"/>
    <property type="match status" value="1"/>
</dbReference>
<dbReference type="EC" id="6.1.1.1" evidence="11"/>
<dbReference type="PANTHER" id="PTHR11766">
    <property type="entry name" value="TYROSYL-TRNA SYNTHETASE"/>
    <property type="match status" value="1"/>
</dbReference>
<comment type="function">
    <text evidence="11">Catalyzes the attachment of tyrosine to tRNA(Tyr) in a two-step reaction: tyrosine is first activated by ATP to form Tyr-AMP and then transferred to the acceptor end of tRNA(Tyr).</text>
</comment>
<dbReference type="InterPro" id="IPR002305">
    <property type="entry name" value="aa-tRNA-synth_Ic"/>
</dbReference>
<evidence type="ECO:0000256" key="10">
    <source>
        <dbReference type="ARBA" id="ARBA00060965"/>
    </source>
</evidence>
<dbReference type="PROSITE" id="PS50889">
    <property type="entry name" value="S4"/>
    <property type="match status" value="1"/>
</dbReference>
<protein>
    <recommendedName>
        <fullName evidence="11">Tyrosine--tRNA ligase</fullName>
        <ecNumber evidence="11">6.1.1.1</ecNumber>
    </recommendedName>
    <alternativeName>
        <fullName evidence="11">Tyrosyl-tRNA synthetase</fullName>
        <shortName evidence="11">TyrRS</shortName>
    </alternativeName>
</protein>
<dbReference type="PROSITE" id="PS00178">
    <property type="entry name" value="AA_TRNA_LIGASE_I"/>
    <property type="match status" value="1"/>
</dbReference>
<keyword evidence="8 11" id="KW-0030">Aminoacyl-tRNA synthetase</keyword>
<dbReference type="PRINTS" id="PR01040">
    <property type="entry name" value="TRNASYNTHTYR"/>
</dbReference>
<feature type="short sequence motif" description="'KMSKS' region" evidence="11">
    <location>
        <begin position="234"/>
        <end position="238"/>
    </location>
</feature>
<feature type="binding site" evidence="11">
    <location>
        <position position="237"/>
    </location>
    <ligand>
        <name>ATP</name>
        <dbReference type="ChEBI" id="CHEBI:30616"/>
    </ligand>
</feature>
<evidence type="ECO:0000256" key="1">
    <source>
        <dbReference type="ARBA" id="ARBA00004496"/>
    </source>
</evidence>
<dbReference type="HAMAP" id="MF_02006">
    <property type="entry name" value="Tyr_tRNA_synth_type1"/>
    <property type="match status" value="1"/>
</dbReference>
<dbReference type="GO" id="GO:0005829">
    <property type="term" value="C:cytosol"/>
    <property type="evidence" value="ECO:0007669"/>
    <property type="project" value="TreeGrafter"/>
</dbReference>
<dbReference type="FunFam" id="3.40.50.620:FF:000008">
    <property type="entry name" value="Tyrosine--tRNA ligase"/>
    <property type="match status" value="1"/>
</dbReference>
<dbReference type="PANTHER" id="PTHR11766:SF0">
    <property type="entry name" value="TYROSINE--TRNA LIGASE, MITOCHONDRIAL"/>
    <property type="match status" value="1"/>
</dbReference>
<feature type="binding site" evidence="11">
    <location>
        <position position="178"/>
    </location>
    <ligand>
        <name>L-tyrosine</name>
        <dbReference type="ChEBI" id="CHEBI:58315"/>
    </ligand>
</feature>
<dbReference type="InterPro" id="IPR014729">
    <property type="entry name" value="Rossmann-like_a/b/a_fold"/>
</dbReference>
<evidence type="ECO:0000256" key="11">
    <source>
        <dbReference type="HAMAP-Rule" id="MF_02006"/>
    </source>
</evidence>
<dbReference type="FunFam" id="3.10.290.10:FF:000014">
    <property type="entry name" value="Tyrosine--tRNA ligase"/>
    <property type="match status" value="1"/>
</dbReference>
<feature type="domain" description="Tyrosine--tRNA ligase SYY-like C-terminal" evidence="13">
    <location>
        <begin position="363"/>
        <end position="421"/>
    </location>
</feature>
<sequence length="430" mass="47334">MTERRTQVLDDLESRGLIAHSTDPDALRASMAAGPITSYVGFDPTAPSLHMGNLLQLLTLRRLQLAGHNPIGLVGGATGLIGDPKETSERVLNPKDIVHEWVEKVRGQVEKFVDFDESLPNPARIVNNYEWTKDLNTLDFLRDIGKHFPVNRMLGREVVKARLEQGISYTEFSYVLLQSLDFLELYRRHNCTLQTGGSDQWGNLTAGVELIRRADTGKAHALATPLVTKADGTKFGKTESGTVWLDRELTTPYAFYQFWFNSDDRDVMQLVRFYTFRTAEEMAALEQATAERPQAREAQRVLAEDVTTLVHGAEETRRVQEASKALFGQGELGSLDGSTLVAALREAPHLELGAGEPMPTYGDLLVKSGLVASKSAARRTVAEGGAYLNNEKVKDAEYVPAAEDLLPGGVLVLRRGKRSFAGVLASQPQG</sequence>
<name>A0A4R0HJ09_9ACTN</name>
<keyword evidence="2 11" id="KW-0963">Cytoplasm</keyword>
<dbReference type="InterPro" id="IPR054608">
    <property type="entry name" value="SYY-like_C"/>
</dbReference>
<evidence type="ECO:0000259" key="13">
    <source>
        <dbReference type="Pfam" id="PF22421"/>
    </source>
</evidence>
<gene>
    <name evidence="11" type="primary">tyrS</name>
    <name evidence="14" type="ORF">E0H45_00005</name>
</gene>
<evidence type="ECO:0000256" key="8">
    <source>
        <dbReference type="ARBA" id="ARBA00023146"/>
    </source>
</evidence>
<dbReference type="EMBL" id="SJJZ01000001">
    <property type="protein sequence ID" value="TCC09774.1"/>
    <property type="molecule type" value="Genomic_DNA"/>
</dbReference>
<keyword evidence="6 12" id="KW-0694">RNA-binding</keyword>
<comment type="subunit">
    <text evidence="11">Homodimer.</text>
</comment>
<keyword evidence="15" id="KW-1185">Reference proteome</keyword>
<evidence type="ECO:0000256" key="2">
    <source>
        <dbReference type="ARBA" id="ARBA00022490"/>
    </source>
</evidence>
<evidence type="ECO:0000256" key="6">
    <source>
        <dbReference type="ARBA" id="ARBA00022884"/>
    </source>
</evidence>
<dbReference type="InterPro" id="IPR036986">
    <property type="entry name" value="S4_RNA-bd_sf"/>
</dbReference>
<evidence type="ECO:0000256" key="12">
    <source>
        <dbReference type="PROSITE-ProRule" id="PRU00182"/>
    </source>
</evidence>
<dbReference type="Gene3D" id="3.10.290.10">
    <property type="entry name" value="RNA-binding S4 domain"/>
    <property type="match status" value="1"/>
</dbReference>
<dbReference type="GO" id="GO:0042803">
    <property type="term" value="F:protein homodimerization activity"/>
    <property type="evidence" value="ECO:0007669"/>
    <property type="project" value="UniProtKB-ARBA"/>
</dbReference>
<dbReference type="Pfam" id="PF22421">
    <property type="entry name" value="SYY_C-terminal"/>
    <property type="match status" value="1"/>
</dbReference>
<comment type="caution">
    <text evidence="11">Lacks conserved residue(s) required for the propagation of feature annotation.</text>
</comment>
<dbReference type="InterPro" id="IPR002307">
    <property type="entry name" value="Tyr-tRNA-ligase"/>
</dbReference>
<evidence type="ECO:0000313" key="15">
    <source>
        <dbReference type="Proteomes" id="UP000292346"/>
    </source>
</evidence>
<dbReference type="CDD" id="cd00805">
    <property type="entry name" value="TyrRS_core"/>
    <property type="match status" value="1"/>
</dbReference>
<dbReference type="Proteomes" id="UP000292346">
    <property type="component" value="Unassembled WGS sequence"/>
</dbReference>
<comment type="caution">
    <text evidence="14">The sequence shown here is derived from an EMBL/GenBank/DDBJ whole genome shotgun (WGS) entry which is preliminary data.</text>
</comment>
<dbReference type="FunFam" id="1.10.240.10:FF:000001">
    <property type="entry name" value="Tyrosine--tRNA ligase"/>
    <property type="match status" value="1"/>
</dbReference>
<evidence type="ECO:0000256" key="9">
    <source>
        <dbReference type="ARBA" id="ARBA00048248"/>
    </source>
</evidence>
<evidence type="ECO:0000256" key="3">
    <source>
        <dbReference type="ARBA" id="ARBA00022598"/>
    </source>
</evidence>
<dbReference type="InterPro" id="IPR024107">
    <property type="entry name" value="Tyr-tRNA-ligase_bac_1"/>
</dbReference>
<dbReference type="InterPro" id="IPR024088">
    <property type="entry name" value="Tyr-tRNA-ligase_bac-type"/>
</dbReference>